<dbReference type="VEuPathDB" id="FungiDB:MFRU_021g00820"/>
<reference evidence="2 3" key="1">
    <citation type="submission" date="2019-06" db="EMBL/GenBank/DDBJ databases">
        <title>Genome Sequence of the Brown Rot Fungal Pathogen Monilinia fructicola.</title>
        <authorList>
            <person name="De Miccolis Angelini R.M."/>
            <person name="Landi L."/>
            <person name="Abate D."/>
            <person name="Pollastro S."/>
            <person name="Romanazzi G."/>
            <person name="Faretra F."/>
        </authorList>
    </citation>
    <scope>NUCLEOTIDE SEQUENCE [LARGE SCALE GENOMIC DNA]</scope>
    <source>
        <strain evidence="2 3">Mfrc123</strain>
    </source>
</reference>
<organism evidence="2 3">
    <name type="scientific">Monilinia fructicola</name>
    <name type="common">Brown rot fungus</name>
    <name type="synonym">Ciboria fructicola</name>
    <dbReference type="NCBI Taxonomy" id="38448"/>
    <lineage>
        <taxon>Eukaryota</taxon>
        <taxon>Fungi</taxon>
        <taxon>Dikarya</taxon>
        <taxon>Ascomycota</taxon>
        <taxon>Pezizomycotina</taxon>
        <taxon>Leotiomycetes</taxon>
        <taxon>Helotiales</taxon>
        <taxon>Sclerotiniaceae</taxon>
        <taxon>Monilinia</taxon>
    </lineage>
</organism>
<keyword evidence="3" id="KW-1185">Reference proteome</keyword>
<accession>A0A5M9K5V2</accession>
<dbReference type="AlphaFoldDB" id="A0A5M9K5V2"/>
<name>A0A5M9K5V2_MONFR</name>
<feature type="compositionally biased region" description="Polar residues" evidence="1">
    <location>
        <begin position="1"/>
        <end position="19"/>
    </location>
</feature>
<feature type="region of interest" description="Disordered" evidence="1">
    <location>
        <begin position="1"/>
        <end position="21"/>
    </location>
</feature>
<proteinExistence type="predicted"/>
<evidence type="ECO:0000313" key="3">
    <source>
        <dbReference type="Proteomes" id="UP000322873"/>
    </source>
</evidence>
<sequence>MNSYSCTSGNQALTSSPRPGSSKCILISIPAEIRQMILKELFSSTRLTFGYRQINYMFRKVLPTRNALAILRVCRQINQEADVLWMSRVLFNFEDGMSLLDKLSSLPETTLGAIRHIRTRMMNDEPEAPDGMQEQFVHDLHLLPGLNLRRLQIVSPWGFGNLKYFGCPDVSRFITSAFPCKELCLITPKSPFHEEETWTPAAVSTAFGAKINSWAADLEEKGDAAPRLTISVIQSTEPDSKRTGTVFNDSARQVLEETAVSPDAIESKTVEFGKNLNPTAETLVIFKSFPRIPLSPDTNMTGMDEETVAEIPDSEAGSDEHKPRTWLGDVRDEYLVDRENDDLENMTTGDLFPWPHELRPSYVIIDKYNNVDDIIWPGKNADQAWEDVLD</sequence>
<protein>
    <recommendedName>
        <fullName evidence="4">F-box domain-containing protein</fullName>
    </recommendedName>
</protein>
<dbReference type="EMBL" id="VICG01000001">
    <property type="protein sequence ID" value="KAA8577208.1"/>
    <property type="molecule type" value="Genomic_DNA"/>
</dbReference>
<evidence type="ECO:0000313" key="2">
    <source>
        <dbReference type="EMBL" id="KAA8577208.1"/>
    </source>
</evidence>
<evidence type="ECO:0000256" key="1">
    <source>
        <dbReference type="SAM" id="MobiDB-lite"/>
    </source>
</evidence>
<gene>
    <name evidence="2" type="ORF">EYC84_007200</name>
</gene>
<dbReference type="PANTHER" id="PTHR38790">
    <property type="entry name" value="2EXR DOMAIN-CONTAINING PROTEIN-RELATED"/>
    <property type="match status" value="1"/>
</dbReference>
<evidence type="ECO:0008006" key="4">
    <source>
        <dbReference type="Google" id="ProtNLM"/>
    </source>
</evidence>
<dbReference type="Proteomes" id="UP000322873">
    <property type="component" value="Unassembled WGS sequence"/>
</dbReference>
<comment type="caution">
    <text evidence="2">The sequence shown here is derived from an EMBL/GenBank/DDBJ whole genome shotgun (WGS) entry which is preliminary data.</text>
</comment>